<evidence type="ECO:0000256" key="4">
    <source>
        <dbReference type="ARBA" id="ARBA00022840"/>
    </source>
</evidence>
<dbReference type="InterPro" id="IPR007807">
    <property type="entry name" value="TcmA/NAT10_helicase"/>
</dbReference>
<dbReference type="Gene3D" id="3.40.630.30">
    <property type="match status" value="1"/>
</dbReference>
<dbReference type="InterPro" id="IPR027417">
    <property type="entry name" value="P-loop_NTPase"/>
</dbReference>
<reference evidence="7 8" key="1">
    <citation type="submission" date="2023-03" db="EMBL/GenBank/DDBJ databases">
        <title>Thalassotalea loyana LMG 22536T draft genome sequence.</title>
        <authorList>
            <person name="Sawabe T."/>
        </authorList>
    </citation>
    <scope>NUCLEOTIDE SEQUENCE [LARGE SCALE GENOMIC DNA]</scope>
    <source>
        <strain evidence="7 8">LMG 22536</strain>
    </source>
</reference>
<evidence type="ECO:0000313" key="8">
    <source>
        <dbReference type="Proteomes" id="UP001157134"/>
    </source>
</evidence>
<organism evidence="7 8">
    <name type="scientific">Thalassotalea loyana</name>
    <dbReference type="NCBI Taxonomy" id="280483"/>
    <lineage>
        <taxon>Bacteria</taxon>
        <taxon>Pseudomonadati</taxon>
        <taxon>Pseudomonadota</taxon>
        <taxon>Gammaproteobacteria</taxon>
        <taxon>Alteromonadales</taxon>
        <taxon>Colwelliaceae</taxon>
        <taxon>Thalassotalea</taxon>
    </lineage>
</organism>
<keyword evidence="8" id="KW-1185">Reference proteome</keyword>
<dbReference type="RefSeq" id="WP_284296057.1">
    <property type="nucleotide sequence ID" value="NZ_BSSV01000001.1"/>
</dbReference>
<comment type="caution">
    <text evidence="7">The sequence shown here is derived from an EMBL/GenBank/DDBJ whole genome shotgun (WGS) entry which is preliminary data.</text>
</comment>
<protein>
    <submittedName>
        <fullName evidence="7">tRNA(Met) cytidine acetyltransferase TmcA</fullName>
    </submittedName>
</protein>
<keyword evidence="3" id="KW-0547">Nucleotide-binding</keyword>
<dbReference type="InterPro" id="IPR038321">
    <property type="entry name" value="TmcA_C_sf"/>
</dbReference>
<accession>A0ABQ6HA34</accession>
<dbReference type="PANTHER" id="PTHR10925">
    <property type="entry name" value="N-ACETYLTRANSFERASE 10"/>
    <property type="match status" value="1"/>
</dbReference>
<dbReference type="Gene3D" id="3.40.50.300">
    <property type="entry name" value="P-loop containing nucleotide triphosphate hydrolases"/>
    <property type="match status" value="1"/>
</dbReference>
<dbReference type="EMBL" id="BSSV01000001">
    <property type="protein sequence ID" value="GLX84472.1"/>
    <property type="molecule type" value="Genomic_DNA"/>
</dbReference>
<dbReference type="InterPro" id="IPR032672">
    <property type="entry name" value="TmcA/NAT10/Kre33"/>
</dbReference>
<name>A0ABQ6HA34_9GAMM</name>
<feature type="domain" description="N-acetyltransferase" evidence="6">
    <location>
        <begin position="432"/>
        <end position="574"/>
    </location>
</feature>
<evidence type="ECO:0000313" key="7">
    <source>
        <dbReference type="EMBL" id="GLX84472.1"/>
    </source>
</evidence>
<dbReference type="Proteomes" id="UP001157134">
    <property type="component" value="Unassembled WGS sequence"/>
</dbReference>
<dbReference type="InterPro" id="IPR033442">
    <property type="entry name" value="TmcA_tRNA_bind"/>
</dbReference>
<dbReference type="PANTHER" id="PTHR10925:SF5">
    <property type="entry name" value="RNA CYTIDINE ACETYLTRANSFERASE"/>
    <property type="match status" value="1"/>
</dbReference>
<sequence length="711" mass="80357">MNQALKSLLQEHLEFLKNYRVRQLIVYLGESQWAQQQIGQLTNDFEQCLTYSDSDKVQGEVSKRNLHQYLGTEADFVAIYTDAFEPTPFALLAGVLKAGGICFLALCPKNLQTSRFANYFLEQCRQSEFHLVIEQSMAHNMVGELLAKSRDAYGNGNFGKGSENKHSKHNALCLTHEQDQAVSLLLQHHLDNIEPSTIVLTADRGRGKSSALAIFTASFLVNESQSKRVVITAPKKTSVAIFFQQFAQTLRILIPETALYETLLSRVSFHAIDDIALNTPQADLLLIDEASGIPVPILERFVAQYEKTVFATTVHGYEGAGRGFVYKFLNHLAQRQKTTGLVFEQFHMNEPIRWSQECPLEQFTFDTLLLNAEISNARTLMADNKSTQVIKLDKDVLLNNHQLLREVFALLVSAHYQTSTSDFKLLLDHELLDIHGMMIDETLVGVALMVRELAIPEYVREGVIAGNRRVRDHFTAQSVVQHLGFNDAVSLSFYRVMRIAIHPDLQGHQLGSQLMSEIESYAKTLSIDALSTSFGVNPSLLNFWHNNQFNLIRLGMKKDHASAEFSGLFIKPLTKAAGVLNQRAEQEFYRGFQTLLPHVWQDLDTKIVEQLSYHVPSNQDNEITAYDLQSLADFAYGKRLLLNCLPSIKRVLIDMRKHGKETRFPALAQYVFEQPSVQEICNAYSLTGKKAFNQYCQKACAEMIEQGYCLA</sequence>
<keyword evidence="1" id="KW-0808">Transferase</keyword>
<evidence type="ECO:0000259" key="6">
    <source>
        <dbReference type="PROSITE" id="PS51186"/>
    </source>
</evidence>
<dbReference type="Pfam" id="PF08351">
    <property type="entry name" value="TmcA_N"/>
    <property type="match status" value="1"/>
</dbReference>
<evidence type="ECO:0000256" key="5">
    <source>
        <dbReference type="ARBA" id="ARBA00023315"/>
    </source>
</evidence>
<dbReference type="InterPro" id="IPR016181">
    <property type="entry name" value="Acyl_CoA_acyltransferase"/>
</dbReference>
<dbReference type="Pfam" id="PF05127">
    <property type="entry name" value="NAT10_TcmA_helicase"/>
    <property type="match status" value="1"/>
</dbReference>
<dbReference type="PROSITE" id="PS51186">
    <property type="entry name" value="GNAT"/>
    <property type="match status" value="1"/>
</dbReference>
<dbReference type="CDD" id="cd04301">
    <property type="entry name" value="NAT_SF"/>
    <property type="match status" value="1"/>
</dbReference>
<evidence type="ECO:0000256" key="1">
    <source>
        <dbReference type="ARBA" id="ARBA00022679"/>
    </source>
</evidence>
<evidence type="ECO:0000256" key="3">
    <source>
        <dbReference type="ARBA" id="ARBA00022741"/>
    </source>
</evidence>
<proteinExistence type="predicted"/>
<dbReference type="Pfam" id="PF17176">
    <property type="entry name" value="tRNA_bind_3"/>
    <property type="match status" value="1"/>
</dbReference>
<dbReference type="Gene3D" id="3.40.50.11040">
    <property type="match status" value="1"/>
</dbReference>
<keyword evidence="5" id="KW-0012">Acyltransferase</keyword>
<dbReference type="InterPro" id="IPR013562">
    <property type="entry name" value="TmcA/NAT10_N"/>
</dbReference>
<dbReference type="SUPFAM" id="SSF52540">
    <property type="entry name" value="P-loop containing nucleoside triphosphate hydrolases"/>
    <property type="match status" value="1"/>
</dbReference>
<gene>
    <name evidence="7" type="primary">tmcA</name>
    <name evidence="7" type="ORF">tloyanaT_07240</name>
</gene>
<dbReference type="Gene3D" id="1.20.120.890">
    <property type="entry name" value="tRNA(Met) cytidine acetyltransferase, tail domain"/>
    <property type="match status" value="1"/>
</dbReference>
<evidence type="ECO:0000256" key="2">
    <source>
        <dbReference type="ARBA" id="ARBA00022694"/>
    </source>
</evidence>
<keyword evidence="4" id="KW-0067">ATP-binding</keyword>
<dbReference type="Pfam" id="PF13718">
    <property type="entry name" value="GNAT_acetyltr_2"/>
    <property type="match status" value="1"/>
</dbReference>
<dbReference type="InterPro" id="IPR000182">
    <property type="entry name" value="GNAT_dom"/>
</dbReference>
<keyword evidence="2" id="KW-0819">tRNA processing</keyword>
<dbReference type="SUPFAM" id="SSF55729">
    <property type="entry name" value="Acyl-CoA N-acyltransferases (Nat)"/>
    <property type="match status" value="1"/>
</dbReference>